<sequence>VLFPGQGSQFVGMATDIGHRNVVKDLYRRASEVLGYDLMKLSSQGPKTMLDSTIYCQPAVVVASLAAYEVLRQDRPELLEGCNAAAGFSVGEFSALVVAGAISFEDAIRIVKYRSESMQRASDRRKTGMLTTLGLDLEQNQQICNKVASEILGDDGILQVANVLFHNCCVLAGDIRGLHHIKDNYRQLGFKRVRQLPVSGAFHTPAMSEVQSSLKEALQNVEITMPIYDVYSNVTAGEYRSVSEIISLLQEQVTKPVLWEQSIKSIYDKFKCDHWYEFGPGTQLTTTIKKI</sequence>
<dbReference type="OrthoDB" id="541883at2759"/>
<dbReference type="PIRSF" id="PIRSF000446">
    <property type="entry name" value="Mct"/>
    <property type="match status" value="1"/>
</dbReference>
<gene>
    <name evidence="3" type="ORF">TRIADDRAFT_3541</name>
</gene>
<keyword evidence="4" id="KW-1185">Reference proteome</keyword>
<dbReference type="InterPro" id="IPR016036">
    <property type="entry name" value="Malonyl_transacylase_ACP-bd"/>
</dbReference>
<dbReference type="HOGENOM" id="CLU_030558_2_3_1"/>
<evidence type="ECO:0000259" key="2">
    <source>
        <dbReference type="SMART" id="SM00827"/>
    </source>
</evidence>
<dbReference type="InParanoid" id="B3RJH5"/>
<dbReference type="PANTHER" id="PTHR47170:SF2">
    <property type="entry name" value="MALONYL-COA:ACP TRANSACYLASE (MAT) DOMAIN-CONTAINING PROTEIN"/>
    <property type="match status" value="1"/>
</dbReference>
<evidence type="ECO:0000313" key="4">
    <source>
        <dbReference type="Proteomes" id="UP000009022"/>
    </source>
</evidence>
<dbReference type="SUPFAM" id="SSF55048">
    <property type="entry name" value="Probable ACP-binding domain of malonyl-CoA ACP transacylase"/>
    <property type="match status" value="1"/>
</dbReference>
<organism evidence="3 4">
    <name type="scientific">Trichoplax adhaerens</name>
    <name type="common">Trichoplax reptans</name>
    <dbReference type="NCBI Taxonomy" id="10228"/>
    <lineage>
        <taxon>Eukaryota</taxon>
        <taxon>Metazoa</taxon>
        <taxon>Placozoa</taxon>
        <taxon>Uniplacotomia</taxon>
        <taxon>Trichoplacea</taxon>
        <taxon>Trichoplacidae</taxon>
        <taxon>Trichoplax</taxon>
    </lineage>
</organism>
<feature type="non-terminal residue" evidence="3">
    <location>
        <position position="291"/>
    </location>
</feature>
<dbReference type="PANTHER" id="PTHR47170">
    <property type="entry name" value="MALONYL-COA ACP TRANSACYLASE, ACP-BINDING"/>
    <property type="match status" value="1"/>
</dbReference>
<dbReference type="InterPro" id="IPR016035">
    <property type="entry name" value="Acyl_Trfase/lysoPLipase"/>
</dbReference>
<protein>
    <recommendedName>
        <fullName evidence="2">Malonyl-CoA:ACP transacylase (MAT) domain-containing protein</fullName>
    </recommendedName>
</protein>
<feature type="domain" description="Malonyl-CoA:ACP transacylase (MAT)" evidence="2">
    <location>
        <begin position="2"/>
        <end position="291"/>
    </location>
</feature>
<comment type="similarity">
    <text evidence="1">Belongs to the FabD family.</text>
</comment>
<dbReference type="CTD" id="6749515"/>
<proteinExistence type="inferred from homology"/>
<dbReference type="InterPro" id="IPR001227">
    <property type="entry name" value="Ac_transferase_dom_sf"/>
</dbReference>
<dbReference type="InterPro" id="IPR052760">
    <property type="entry name" value="Mitochondrial_malonyltrans"/>
</dbReference>
<dbReference type="Gene3D" id="3.30.70.250">
    <property type="entry name" value="Malonyl-CoA ACP transacylase, ACP-binding"/>
    <property type="match status" value="1"/>
</dbReference>
<dbReference type="OMA" id="LNKTQFT"/>
<evidence type="ECO:0000313" key="3">
    <source>
        <dbReference type="EMBL" id="EDV29820.1"/>
    </source>
</evidence>
<dbReference type="PhylomeDB" id="B3RJH5"/>
<dbReference type="RefSeq" id="XP_002109022.1">
    <property type="nucleotide sequence ID" value="XM_002108986.1"/>
</dbReference>
<evidence type="ECO:0000256" key="1">
    <source>
        <dbReference type="ARBA" id="ARBA00008217"/>
    </source>
</evidence>
<dbReference type="GO" id="GO:0006633">
    <property type="term" value="P:fatty acid biosynthetic process"/>
    <property type="evidence" value="ECO:0007669"/>
    <property type="project" value="UniProtKB-UniPathway"/>
</dbReference>
<dbReference type="eggNOG" id="KOG2926">
    <property type="taxonomic scope" value="Eukaryota"/>
</dbReference>
<accession>B3RJH5</accession>
<dbReference type="STRING" id="10228.B3RJH5"/>
<dbReference type="Gene3D" id="3.40.366.10">
    <property type="entry name" value="Malonyl-Coenzyme A Acyl Carrier Protein, domain 2"/>
    <property type="match status" value="1"/>
</dbReference>
<dbReference type="AlphaFoldDB" id="B3RJH5"/>
<dbReference type="UniPathway" id="UPA00094"/>
<dbReference type="SUPFAM" id="SSF52151">
    <property type="entry name" value="FabD/lysophospholipase-like"/>
    <property type="match status" value="1"/>
</dbReference>
<dbReference type="FunCoup" id="B3RJH5">
    <property type="interactions" value="1652"/>
</dbReference>
<dbReference type="SMART" id="SM00827">
    <property type="entry name" value="PKS_AT"/>
    <property type="match status" value="1"/>
</dbReference>
<reference evidence="3 4" key="1">
    <citation type="journal article" date="2008" name="Nature">
        <title>The Trichoplax genome and the nature of placozoans.</title>
        <authorList>
            <person name="Srivastava M."/>
            <person name="Begovic E."/>
            <person name="Chapman J."/>
            <person name="Putnam N.H."/>
            <person name="Hellsten U."/>
            <person name="Kawashima T."/>
            <person name="Kuo A."/>
            <person name="Mitros T."/>
            <person name="Salamov A."/>
            <person name="Carpenter M.L."/>
            <person name="Signorovitch A.Y."/>
            <person name="Moreno M.A."/>
            <person name="Kamm K."/>
            <person name="Grimwood J."/>
            <person name="Schmutz J."/>
            <person name="Shapiro H."/>
            <person name="Grigoriev I.V."/>
            <person name="Buss L.W."/>
            <person name="Schierwater B."/>
            <person name="Dellaporta S.L."/>
            <person name="Rokhsar D.S."/>
        </authorList>
    </citation>
    <scope>NUCLEOTIDE SEQUENCE [LARGE SCALE GENOMIC DNA]</scope>
    <source>
        <strain evidence="3 4">Grell-BS-1999</strain>
    </source>
</reference>
<feature type="non-terminal residue" evidence="3">
    <location>
        <position position="1"/>
    </location>
</feature>
<dbReference type="EMBL" id="DS985241">
    <property type="protein sequence ID" value="EDV29820.1"/>
    <property type="molecule type" value="Genomic_DNA"/>
</dbReference>
<dbReference type="GeneID" id="6749515"/>
<name>B3RJH5_TRIAD</name>
<dbReference type="InterPro" id="IPR024925">
    <property type="entry name" value="Malonyl_CoA-ACP_transAc"/>
</dbReference>
<dbReference type="InterPro" id="IPR014043">
    <property type="entry name" value="Acyl_transferase_dom"/>
</dbReference>
<dbReference type="KEGG" id="tad:TRIADDRAFT_3541"/>
<dbReference type="Pfam" id="PF00698">
    <property type="entry name" value="Acyl_transf_1"/>
    <property type="match status" value="1"/>
</dbReference>
<dbReference type="Proteomes" id="UP000009022">
    <property type="component" value="Unassembled WGS sequence"/>
</dbReference>
<dbReference type="GO" id="GO:0016740">
    <property type="term" value="F:transferase activity"/>
    <property type="evidence" value="ECO:0007669"/>
    <property type="project" value="InterPro"/>
</dbReference>